<dbReference type="PANTHER" id="PTHR45626">
    <property type="entry name" value="TRANSCRIPTION TERMINATION FACTOR 2-RELATED"/>
    <property type="match status" value="1"/>
</dbReference>
<evidence type="ECO:0000256" key="2">
    <source>
        <dbReference type="ARBA" id="ARBA00022801"/>
    </source>
</evidence>
<keyword evidence="3" id="KW-0067">ATP-binding</keyword>
<dbReference type="Gene3D" id="3.40.50.300">
    <property type="entry name" value="P-loop containing nucleotide triphosphate hydrolases"/>
    <property type="match status" value="1"/>
</dbReference>
<dbReference type="SMART" id="SM00487">
    <property type="entry name" value="DEXDc"/>
    <property type="match status" value="1"/>
</dbReference>
<evidence type="ECO:0000259" key="6">
    <source>
        <dbReference type="PROSITE" id="PS51194"/>
    </source>
</evidence>
<organism evidence="7">
    <name type="scientific">Gaeumannomyces tritici (strain R3-111a-1)</name>
    <name type="common">Wheat and barley take-all root rot fungus</name>
    <name type="synonym">Gaeumannomyces graminis var. tritici</name>
    <dbReference type="NCBI Taxonomy" id="644352"/>
    <lineage>
        <taxon>Eukaryota</taxon>
        <taxon>Fungi</taxon>
        <taxon>Dikarya</taxon>
        <taxon>Ascomycota</taxon>
        <taxon>Pezizomycotina</taxon>
        <taxon>Sordariomycetes</taxon>
        <taxon>Sordariomycetidae</taxon>
        <taxon>Magnaporthales</taxon>
        <taxon>Magnaporthaceae</taxon>
        <taxon>Gaeumannomyces</taxon>
    </lineage>
</organism>
<dbReference type="GO" id="GO:0006281">
    <property type="term" value="P:DNA repair"/>
    <property type="evidence" value="ECO:0007669"/>
    <property type="project" value="TreeGrafter"/>
</dbReference>
<dbReference type="GO" id="GO:0016787">
    <property type="term" value="F:hydrolase activity"/>
    <property type="evidence" value="ECO:0007669"/>
    <property type="project" value="UniProtKB-KW"/>
</dbReference>
<evidence type="ECO:0000256" key="3">
    <source>
        <dbReference type="ARBA" id="ARBA00022840"/>
    </source>
</evidence>
<dbReference type="Pfam" id="PF00271">
    <property type="entry name" value="Helicase_C"/>
    <property type="match status" value="1"/>
</dbReference>
<dbReference type="SMART" id="SM00490">
    <property type="entry name" value="HELICc"/>
    <property type="match status" value="1"/>
</dbReference>
<feature type="domain" description="Helicase ATP-binding" evidence="5">
    <location>
        <begin position="362"/>
        <end position="528"/>
    </location>
</feature>
<proteinExistence type="predicted"/>
<dbReference type="AlphaFoldDB" id="J3NL90"/>
<evidence type="ECO:0000313" key="9">
    <source>
        <dbReference type="Proteomes" id="UP000006039"/>
    </source>
</evidence>
<reference evidence="8" key="4">
    <citation type="journal article" date="2015" name="G3 (Bethesda)">
        <title>Genome sequences of three phytopathogenic species of the Magnaporthaceae family of fungi.</title>
        <authorList>
            <person name="Okagaki L.H."/>
            <person name="Nunes C.C."/>
            <person name="Sailsbery J."/>
            <person name="Clay B."/>
            <person name="Brown D."/>
            <person name="John T."/>
            <person name="Oh Y."/>
            <person name="Young N."/>
            <person name="Fitzgerald M."/>
            <person name="Haas B.J."/>
            <person name="Zeng Q."/>
            <person name="Young S."/>
            <person name="Adiconis X."/>
            <person name="Fan L."/>
            <person name="Levin J.Z."/>
            <person name="Mitchell T.K."/>
            <person name="Okubara P.A."/>
            <person name="Farman M.L."/>
            <person name="Kohn L.M."/>
            <person name="Birren B."/>
            <person name="Ma L.-J."/>
            <person name="Dean R.A."/>
        </authorList>
    </citation>
    <scope>NUCLEOTIDE SEQUENCE</scope>
    <source>
        <strain evidence="8">R3-111a-1</strain>
    </source>
</reference>
<dbReference type="InterPro" id="IPR027417">
    <property type="entry name" value="P-loop_NTPase"/>
</dbReference>
<sequence length="956" mass="105754">MDFFDHAEAQKRPCPEDGGYNAMYPNKRSTKDTSLHYMLPGIQGLLSWEPPLSNSQSEPQTTPEPSPLPGESASTSTGDMHATPHICYGMLPDIETLLKWPVKEVGQSSANQQSLPKFTPLQLDLKSDHALVSTTEGSAVGVLSKTVFESLSACLTRTPECFLIAWVLTSEWTTKIAEVVDKKSRKGVFINIDLLFFGPRGSGVNLASDLGNQMRFLQKPHEDLCAGIYENPQSLQLPPSINLRVTRPSMESQVELHSALFPTEEDEELEVDVADGASAALNDLVQNIDNFFDHLPRHRPLSVAQKDGRVMATLYSHQQEAMEWILQRELDVSPDGGDDLWERSTLPSGEICYQHRVTGAKSRVPSDFKGGILADDMGLGKTLTTLAAVATSTPQGSGKATLVVVPSELLLNTWIKEIERHFRPYSIRYSKYHGSDRRDLDTILLQQDLVLTTYGTVMADRRRASSAIHTIKWHRLILDEAHLIRNWGTKQFDAVHSISSQIRWCLTGTPIQNSLDDLGSLVKFLRMPIFSEPATFRKYLTKITRTRAHPEGEFTSLRLILSSICLRRSKDIMPQSQGHVEEYRKPKFTATELGQYNTLTTACKNAIAISAKKTAGVAAASNEHTIMEALLRLRMFCNNGEAAYRLNLSSILTRGSRGSSRSLPDEVLSYLQQKGEASCCYCSVDIVSLGPSISDGETSGSNNESSSSTPESDLNLACLTHCLRLVCHGCTQEYRGSQAEGQPFTCPLCHHIHGSGSVFDESKQQDSKGAGHPGLQQYPSKINALVEDIRAHSLTEKCVVFSFWKTTLDIVGKALDARGIKYLRVDGDVSAKKRGNILLTFQTRHAFSVLLITFSTGAVGLNGLTVANRVHILEPQWNPAAEKQAVGRLLRLDQSKKVTIVRYAMEGTIEESVQKMQLRKLQLAGRGFAKQLSQDERRALKNDQMAELQRCLGGGE</sequence>
<reference evidence="7" key="2">
    <citation type="submission" date="2010-07" db="EMBL/GenBank/DDBJ databases">
        <authorList>
            <consortium name="The Broad Institute Genome Sequencing Platform"/>
            <consortium name="Broad Institute Genome Sequencing Center for Infectious Disease"/>
            <person name="Ma L.-J."/>
            <person name="Dead R."/>
            <person name="Young S."/>
            <person name="Zeng Q."/>
            <person name="Koehrsen M."/>
            <person name="Alvarado L."/>
            <person name="Berlin A."/>
            <person name="Chapman S.B."/>
            <person name="Chen Z."/>
            <person name="Freedman E."/>
            <person name="Gellesch M."/>
            <person name="Goldberg J."/>
            <person name="Griggs A."/>
            <person name="Gujja S."/>
            <person name="Heilman E.R."/>
            <person name="Heiman D."/>
            <person name="Hepburn T."/>
            <person name="Howarth C."/>
            <person name="Jen D."/>
            <person name="Larson L."/>
            <person name="Mehta T."/>
            <person name="Neiman D."/>
            <person name="Pearson M."/>
            <person name="Roberts A."/>
            <person name="Saif S."/>
            <person name="Shea T."/>
            <person name="Shenoy N."/>
            <person name="Sisk P."/>
            <person name="Stolte C."/>
            <person name="Sykes S."/>
            <person name="Walk T."/>
            <person name="White J."/>
            <person name="Yandava C."/>
            <person name="Haas B."/>
            <person name="Nusbaum C."/>
            <person name="Birren B."/>
        </authorList>
    </citation>
    <scope>NUCLEOTIDE SEQUENCE</scope>
    <source>
        <strain evidence="7">R3-111a-1</strain>
    </source>
</reference>
<dbReference type="PROSITE" id="PS51194">
    <property type="entry name" value="HELICASE_CTER"/>
    <property type="match status" value="1"/>
</dbReference>
<evidence type="ECO:0000256" key="4">
    <source>
        <dbReference type="SAM" id="MobiDB-lite"/>
    </source>
</evidence>
<feature type="region of interest" description="Disordered" evidence="4">
    <location>
        <begin position="1"/>
        <end position="27"/>
    </location>
</feature>
<dbReference type="EnsemblFungi" id="EJT82058">
    <property type="protein sequence ID" value="EJT82058"/>
    <property type="gene ID" value="GGTG_02032"/>
</dbReference>
<feature type="compositionally biased region" description="Basic and acidic residues" evidence="4">
    <location>
        <begin position="1"/>
        <end position="15"/>
    </location>
</feature>
<dbReference type="EMBL" id="GL385395">
    <property type="protein sequence ID" value="EJT82058.1"/>
    <property type="molecule type" value="Genomic_DNA"/>
</dbReference>
<dbReference type="Gene3D" id="3.40.50.10810">
    <property type="entry name" value="Tandem AAA-ATPase domain"/>
    <property type="match status" value="1"/>
</dbReference>
<reference evidence="9" key="1">
    <citation type="submission" date="2010-07" db="EMBL/GenBank/DDBJ databases">
        <title>The genome sequence of Gaeumannomyces graminis var. tritici strain R3-111a-1.</title>
        <authorList>
            <consortium name="The Broad Institute Genome Sequencing Platform"/>
            <person name="Ma L.-J."/>
            <person name="Dead R."/>
            <person name="Young S."/>
            <person name="Zeng Q."/>
            <person name="Koehrsen M."/>
            <person name="Alvarado L."/>
            <person name="Berlin A."/>
            <person name="Chapman S.B."/>
            <person name="Chen Z."/>
            <person name="Freedman E."/>
            <person name="Gellesch M."/>
            <person name="Goldberg J."/>
            <person name="Griggs A."/>
            <person name="Gujja S."/>
            <person name="Heilman E.R."/>
            <person name="Heiman D."/>
            <person name="Hepburn T."/>
            <person name="Howarth C."/>
            <person name="Jen D."/>
            <person name="Larson L."/>
            <person name="Mehta T."/>
            <person name="Neiman D."/>
            <person name="Pearson M."/>
            <person name="Roberts A."/>
            <person name="Saif S."/>
            <person name="Shea T."/>
            <person name="Shenoy N."/>
            <person name="Sisk P."/>
            <person name="Stolte C."/>
            <person name="Sykes S."/>
            <person name="Walk T."/>
            <person name="White J."/>
            <person name="Yandava C."/>
            <person name="Haas B."/>
            <person name="Nusbaum C."/>
            <person name="Birren B."/>
        </authorList>
    </citation>
    <scope>NUCLEOTIDE SEQUENCE [LARGE SCALE GENOMIC DNA]</scope>
    <source>
        <strain evidence="9">R3-111a-1</strain>
    </source>
</reference>
<dbReference type="GeneID" id="20342490"/>
<keyword evidence="9" id="KW-1185">Reference proteome</keyword>
<dbReference type="InterPro" id="IPR014001">
    <property type="entry name" value="Helicase_ATP-bd"/>
</dbReference>
<reference evidence="7" key="3">
    <citation type="submission" date="2010-09" db="EMBL/GenBank/DDBJ databases">
        <title>Annotation of Gaeumannomyces graminis var. tritici R3-111a-1.</title>
        <authorList>
            <consortium name="The Broad Institute Genome Sequencing Platform"/>
            <person name="Ma L.-J."/>
            <person name="Dead R."/>
            <person name="Young S.K."/>
            <person name="Zeng Q."/>
            <person name="Gargeya S."/>
            <person name="Fitzgerald M."/>
            <person name="Haas B."/>
            <person name="Abouelleil A."/>
            <person name="Alvarado L."/>
            <person name="Arachchi H.M."/>
            <person name="Berlin A."/>
            <person name="Brown A."/>
            <person name="Chapman S.B."/>
            <person name="Chen Z."/>
            <person name="Dunbar C."/>
            <person name="Freedman E."/>
            <person name="Gearin G."/>
            <person name="Gellesch M."/>
            <person name="Goldberg J."/>
            <person name="Griggs A."/>
            <person name="Gujja S."/>
            <person name="Heiman D."/>
            <person name="Howarth C."/>
            <person name="Larson L."/>
            <person name="Lui A."/>
            <person name="MacDonald P.J.P."/>
            <person name="Mehta T."/>
            <person name="Montmayeur A."/>
            <person name="Murphy C."/>
            <person name="Neiman D."/>
            <person name="Pearson M."/>
            <person name="Priest M."/>
            <person name="Roberts A."/>
            <person name="Saif S."/>
            <person name="Shea T."/>
            <person name="Shenoy N."/>
            <person name="Sisk P."/>
            <person name="Stolte C."/>
            <person name="Sykes S."/>
            <person name="Yandava C."/>
            <person name="Wortman J."/>
            <person name="Nusbaum C."/>
            <person name="Birren B."/>
        </authorList>
    </citation>
    <scope>NUCLEOTIDE SEQUENCE</scope>
    <source>
        <strain evidence="7">R3-111a-1</strain>
    </source>
</reference>
<dbReference type="CDD" id="cd18008">
    <property type="entry name" value="DEXDc_SHPRH-like"/>
    <property type="match status" value="1"/>
</dbReference>
<dbReference type="Proteomes" id="UP000006039">
    <property type="component" value="Unassembled WGS sequence"/>
</dbReference>
<evidence type="ECO:0000313" key="7">
    <source>
        <dbReference type="EMBL" id="EJT82058.1"/>
    </source>
</evidence>
<dbReference type="PROSITE" id="PS51192">
    <property type="entry name" value="HELICASE_ATP_BIND_1"/>
    <property type="match status" value="1"/>
</dbReference>
<dbReference type="CDD" id="cd18793">
    <property type="entry name" value="SF2_C_SNF"/>
    <property type="match status" value="1"/>
</dbReference>
<dbReference type="InterPro" id="IPR049730">
    <property type="entry name" value="SNF2/RAD54-like_C"/>
</dbReference>
<dbReference type="GO" id="GO:0005524">
    <property type="term" value="F:ATP binding"/>
    <property type="evidence" value="ECO:0007669"/>
    <property type="project" value="UniProtKB-KW"/>
</dbReference>
<dbReference type="HOGENOM" id="CLU_000315_2_7_1"/>
<dbReference type="InterPro" id="IPR000330">
    <property type="entry name" value="SNF2_N"/>
</dbReference>
<dbReference type="InterPro" id="IPR050628">
    <property type="entry name" value="SNF2_RAD54_helicase_TF"/>
</dbReference>
<dbReference type="RefSeq" id="XP_009218067.1">
    <property type="nucleotide sequence ID" value="XM_009219803.1"/>
</dbReference>
<feature type="domain" description="Helicase C-terminal" evidence="6">
    <location>
        <begin position="781"/>
        <end position="944"/>
    </location>
</feature>
<feature type="region of interest" description="Disordered" evidence="4">
    <location>
        <begin position="48"/>
        <end position="79"/>
    </location>
</feature>
<protein>
    <submittedName>
        <fullName evidence="7">DNA repair and recombination protein RAD5C</fullName>
    </submittedName>
</protein>
<dbReference type="InterPro" id="IPR001650">
    <property type="entry name" value="Helicase_C-like"/>
</dbReference>
<dbReference type="GO" id="GO:0008094">
    <property type="term" value="F:ATP-dependent activity, acting on DNA"/>
    <property type="evidence" value="ECO:0007669"/>
    <property type="project" value="TreeGrafter"/>
</dbReference>
<accession>J3NL90</accession>
<dbReference type="Pfam" id="PF00176">
    <property type="entry name" value="SNF2-rel_dom"/>
    <property type="match status" value="1"/>
</dbReference>
<evidence type="ECO:0000256" key="1">
    <source>
        <dbReference type="ARBA" id="ARBA00022741"/>
    </source>
</evidence>
<gene>
    <name evidence="8" type="primary">20342490</name>
    <name evidence="7" type="ORF">GGTG_02032</name>
</gene>
<dbReference type="OrthoDB" id="448448at2759"/>
<keyword evidence="1" id="KW-0547">Nucleotide-binding</keyword>
<keyword evidence="2" id="KW-0378">Hydrolase</keyword>
<dbReference type="SUPFAM" id="SSF52540">
    <property type="entry name" value="P-loop containing nucleoside triphosphate hydrolases"/>
    <property type="match status" value="2"/>
</dbReference>
<reference evidence="8" key="5">
    <citation type="submission" date="2018-04" db="UniProtKB">
        <authorList>
            <consortium name="EnsemblFungi"/>
        </authorList>
    </citation>
    <scope>IDENTIFICATION</scope>
    <source>
        <strain evidence="8">R3-111a-1</strain>
    </source>
</reference>
<dbReference type="VEuPathDB" id="FungiDB:GGTG_02032"/>
<evidence type="ECO:0000313" key="8">
    <source>
        <dbReference type="EnsemblFungi" id="EJT82058"/>
    </source>
</evidence>
<dbReference type="GO" id="GO:0005634">
    <property type="term" value="C:nucleus"/>
    <property type="evidence" value="ECO:0007669"/>
    <property type="project" value="TreeGrafter"/>
</dbReference>
<name>J3NL90_GAET3</name>
<dbReference type="PANTHER" id="PTHR45626:SF52">
    <property type="entry name" value="SINGLE-STRANDED DNA-DEPENDENT ATPASE (EUROFUNG)"/>
    <property type="match status" value="1"/>
</dbReference>
<dbReference type="eggNOG" id="KOG1001">
    <property type="taxonomic scope" value="Eukaryota"/>
</dbReference>
<dbReference type="STRING" id="644352.J3NL90"/>
<dbReference type="InterPro" id="IPR038718">
    <property type="entry name" value="SNF2-like_sf"/>
</dbReference>
<evidence type="ECO:0000259" key="5">
    <source>
        <dbReference type="PROSITE" id="PS51192"/>
    </source>
</evidence>
<feature type="compositionally biased region" description="Polar residues" evidence="4">
    <location>
        <begin position="52"/>
        <end position="61"/>
    </location>
</feature>